<dbReference type="OrthoDB" id="794805at2"/>
<dbReference type="Pfam" id="PF14119">
    <property type="entry name" value="DUF4288"/>
    <property type="match status" value="1"/>
</dbReference>
<dbReference type="InterPro" id="IPR025630">
    <property type="entry name" value="DUF4288"/>
</dbReference>
<evidence type="ECO:0000313" key="1">
    <source>
        <dbReference type="EMBL" id="RAI94786.1"/>
    </source>
</evidence>
<name>A0A327PYS7_9BACT</name>
<dbReference type="RefSeq" id="WP_111609503.1">
    <property type="nucleotide sequence ID" value="NZ_QLLK01000001.1"/>
</dbReference>
<keyword evidence="2" id="KW-1185">Reference proteome</keyword>
<proteinExistence type="predicted"/>
<accession>A0A327PYS7</accession>
<comment type="caution">
    <text evidence="1">The sequence shown here is derived from an EMBL/GenBank/DDBJ whole genome shotgun (WGS) entry which is preliminary data.</text>
</comment>
<dbReference type="Proteomes" id="UP000249610">
    <property type="component" value="Unassembled WGS sequence"/>
</dbReference>
<organism evidence="1 2">
    <name type="scientific">Algoriphagus yeomjeoni</name>
    <dbReference type="NCBI Taxonomy" id="291403"/>
    <lineage>
        <taxon>Bacteria</taxon>
        <taxon>Pseudomonadati</taxon>
        <taxon>Bacteroidota</taxon>
        <taxon>Cytophagia</taxon>
        <taxon>Cytophagales</taxon>
        <taxon>Cyclobacteriaceae</taxon>
        <taxon>Algoriphagus</taxon>
    </lineage>
</organism>
<evidence type="ECO:0000313" key="2">
    <source>
        <dbReference type="Proteomes" id="UP000249610"/>
    </source>
</evidence>
<sequence length="230" mass="27497">MKFKILGIENINELDSYPEIINVRIHLKYPDYMDILYLAPKKRLKVIRQRQRDNFKEFVKEIKEKEYIKTGTNTSPSGLELTCSKKELLDFTKNPIIDHIAIASMQELADLDYEPIELYFAVKTRFAIQIENREKGLQDYEDRILLIKATSVKDAEKKLIKGFEEYEKPYINGHGELVRWKFEEFSDWYETSYSSLDDMLEDEQKGIEIFSVLKSRRLNCERMWKRENEK</sequence>
<dbReference type="AlphaFoldDB" id="A0A327PYS7"/>
<protein>
    <submittedName>
        <fullName evidence="1">Uncharacterized protein DUF4288</fullName>
    </submittedName>
</protein>
<gene>
    <name evidence="1" type="ORF">LV83_00033</name>
</gene>
<dbReference type="EMBL" id="QLLK01000001">
    <property type="protein sequence ID" value="RAI94786.1"/>
    <property type="molecule type" value="Genomic_DNA"/>
</dbReference>
<reference evidence="1 2" key="1">
    <citation type="submission" date="2018-06" db="EMBL/GenBank/DDBJ databases">
        <title>Genomic Encyclopedia of Archaeal and Bacterial Type Strains, Phase II (KMG-II): from individual species to whole genera.</title>
        <authorList>
            <person name="Goeker M."/>
        </authorList>
    </citation>
    <scope>NUCLEOTIDE SEQUENCE [LARGE SCALE GENOMIC DNA]</scope>
    <source>
        <strain evidence="1 2">DSM 23446</strain>
    </source>
</reference>